<comment type="subcellular location">
    <subcellularLocation>
        <location evidence="1">Golgi apparatus membrane</location>
        <topology evidence="1">Single-pass type II membrane protein</topology>
    </subcellularLocation>
</comment>
<dbReference type="Gene3D" id="3.90.550.10">
    <property type="entry name" value="Spore Coat Polysaccharide Biosynthesis Protein SpsA, Chain A"/>
    <property type="match status" value="1"/>
</dbReference>
<keyword evidence="5" id="KW-0735">Signal-anchor</keyword>
<evidence type="ECO:0000256" key="2">
    <source>
        <dbReference type="ARBA" id="ARBA00005664"/>
    </source>
</evidence>
<dbReference type="GO" id="GO:0016758">
    <property type="term" value="F:hexosyltransferase activity"/>
    <property type="evidence" value="ECO:0007669"/>
    <property type="project" value="TreeGrafter"/>
</dbReference>
<evidence type="ECO:0000256" key="4">
    <source>
        <dbReference type="ARBA" id="ARBA00022679"/>
    </source>
</evidence>
<comment type="similarity">
    <text evidence="2">Belongs to the glycosyltransferase 34 family.</text>
</comment>
<evidence type="ECO:0000256" key="5">
    <source>
        <dbReference type="ARBA" id="ARBA00022968"/>
    </source>
</evidence>
<keyword evidence="8" id="KW-1185">Reference proteome</keyword>
<dbReference type="EMBL" id="VEPZ02001502">
    <property type="protein sequence ID" value="KAE8670795.1"/>
    <property type="molecule type" value="Genomic_DNA"/>
</dbReference>
<evidence type="ECO:0000313" key="8">
    <source>
        <dbReference type="Proteomes" id="UP000436088"/>
    </source>
</evidence>
<reference evidence="7" key="1">
    <citation type="submission" date="2019-09" db="EMBL/GenBank/DDBJ databases">
        <title>Draft genome information of white flower Hibiscus syriacus.</title>
        <authorList>
            <person name="Kim Y.-M."/>
        </authorList>
    </citation>
    <scope>NUCLEOTIDE SEQUENCE [LARGE SCALE GENOMIC DNA]</scope>
    <source>
        <strain evidence="7">YM2019G1</strain>
    </source>
</reference>
<gene>
    <name evidence="7" type="ORF">F3Y22_tig00112106pilonHSYRG00009</name>
</gene>
<dbReference type="AlphaFoldDB" id="A0A6A2XVI6"/>
<dbReference type="PANTHER" id="PTHR31311">
    <property type="entry name" value="XYLOGLUCAN 6-XYLOSYLTRANSFERASE 5-RELATED-RELATED"/>
    <property type="match status" value="1"/>
</dbReference>
<name>A0A6A2XVI6_HIBSY</name>
<evidence type="ECO:0000256" key="1">
    <source>
        <dbReference type="ARBA" id="ARBA00004323"/>
    </source>
</evidence>
<comment type="caution">
    <text evidence="7">The sequence shown here is derived from an EMBL/GenBank/DDBJ whole genome shotgun (WGS) entry which is preliminary data.</text>
</comment>
<keyword evidence="3" id="KW-0328">Glycosyltransferase</keyword>
<dbReference type="GO" id="GO:0000139">
    <property type="term" value="C:Golgi membrane"/>
    <property type="evidence" value="ECO:0007669"/>
    <property type="project" value="UniProtKB-SubCell"/>
</dbReference>
<evidence type="ECO:0000256" key="3">
    <source>
        <dbReference type="ARBA" id="ARBA00022676"/>
    </source>
</evidence>
<sequence>MGQDNFTPQKRYSTGGGGGGLPINNYDATGSGRNCAFPGMSRGRQMHKTFNNMKITILCGLVTILVLRDTIGVGNLGSSEAEAINQNMIEETNRILAEIRSDSDPTIRMNELKLSSILTLHTLSGPKFRIGISSERLHGIEIVYNMAHLDKKLAGYWAKLPLIRRLMLSHPELEWIWWMNSDAFFTDMVFEIPLSKYDKYNLVVHGYPDLMFEQKSWIALNTGSFLFRNWRPAFEADDQSALIYLLLSQKDQWMDKVFVENQYYLHGYWAGLVDRYEEMMEKYHPGLGDERWSFVTHFVGCKPCGSYGDYSVDRCLRSMQRAFNFADNQVLKLYGFRHRGLLGPNIKRIRDETTTPL</sequence>
<keyword evidence="6" id="KW-0333">Golgi apparatus</keyword>
<organism evidence="7 8">
    <name type="scientific">Hibiscus syriacus</name>
    <name type="common">Rose of Sharon</name>
    <dbReference type="NCBI Taxonomy" id="106335"/>
    <lineage>
        <taxon>Eukaryota</taxon>
        <taxon>Viridiplantae</taxon>
        <taxon>Streptophyta</taxon>
        <taxon>Embryophyta</taxon>
        <taxon>Tracheophyta</taxon>
        <taxon>Spermatophyta</taxon>
        <taxon>Magnoliopsida</taxon>
        <taxon>eudicotyledons</taxon>
        <taxon>Gunneridae</taxon>
        <taxon>Pentapetalae</taxon>
        <taxon>rosids</taxon>
        <taxon>malvids</taxon>
        <taxon>Malvales</taxon>
        <taxon>Malvaceae</taxon>
        <taxon>Malvoideae</taxon>
        <taxon>Hibiscus</taxon>
    </lineage>
</organism>
<dbReference type="InterPro" id="IPR008630">
    <property type="entry name" value="Glyco_trans_34"/>
</dbReference>
<evidence type="ECO:0000256" key="6">
    <source>
        <dbReference type="ARBA" id="ARBA00023034"/>
    </source>
</evidence>
<protein>
    <submittedName>
        <fullName evidence="7">Glycosyltransferase 5</fullName>
    </submittedName>
</protein>
<dbReference type="PANTHER" id="PTHR31311:SF13">
    <property type="entry name" value="XYLOGLUCAN 6-XYLOSYLTRANSFERASE 5-RELATED"/>
    <property type="match status" value="1"/>
</dbReference>
<proteinExistence type="inferred from homology"/>
<accession>A0A6A2XVI6</accession>
<dbReference type="GO" id="GO:0009969">
    <property type="term" value="P:xyloglucan biosynthetic process"/>
    <property type="evidence" value="ECO:0007669"/>
    <property type="project" value="TreeGrafter"/>
</dbReference>
<dbReference type="InterPro" id="IPR029044">
    <property type="entry name" value="Nucleotide-diphossugar_trans"/>
</dbReference>
<dbReference type="GO" id="GO:0005768">
    <property type="term" value="C:endosome"/>
    <property type="evidence" value="ECO:0007669"/>
    <property type="project" value="TreeGrafter"/>
</dbReference>
<dbReference type="Pfam" id="PF05637">
    <property type="entry name" value="Glyco_transf_34"/>
    <property type="match status" value="2"/>
</dbReference>
<dbReference type="Proteomes" id="UP000436088">
    <property type="component" value="Unassembled WGS sequence"/>
</dbReference>
<keyword evidence="4" id="KW-0808">Transferase</keyword>
<evidence type="ECO:0000313" key="7">
    <source>
        <dbReference type="EMBL" id="KAE8670795.1"/>
    </source>
</evidence>
<keyword evidence="5" id="KW-0812">Transmembrane</keyword>
<dbReference type="GO" id="GO:0005802">
    <property type="term" value="C:trans-Golgi network"/>
    <property type="evidence" value="ECO:0007669"/>
    <property type="project" value="TreeGrafter"/>
</dbReference>